<keyword evidence="1" id="KW-1133">Transmembrane helix</keyword>
<dbReference type="AlphaFoldDB" id="A0A0L8VER1"/>
<gene>
    <name evidence="2" type="ORF">NC99_02480</name>
</gene>
<comment type="caution">
    <text evidence="2">The sequence shown here is derived from an EMBL/GenBank/DDBJ whole genome shotgun (WGS) entry which is preliminary data.</text>
</comment>
<reference evidence="3" key="1">
    <citation type="submission" date="2015-07" db="EMBL/GenBank/DDBJ databases">
        <title>Genome sequencing of Sunxiuqinia dokdonensis strain SK.</title>
        <authorList>
            <person name="Ahn S."/>
            <person name="Kim B.-C."/>
        </authorList>
    </citation>
    <scope>NUCLEOTIDE SEQUENCE [LARGE SCALE GENOMIC DNA]</scope>
    <source>
        <strain evidence="3">SK</strain>
    </source>
</reference>
<keyword evidence="3" id="KW-1185">Reference proteome</keyword>
<organism evidence="2 3">
    <name type="scientific">Sunxiuqinia dokdonensis</name>
    <dbReference type="NCBI Taxonomy" id="1409788"/>
    <lineage>
        <taxon>Bacteria</taxon>
        <taxon>Pseudomonadati</taxon>
        <taxon>Bacteroidota</taxon>
        <taxon>Bacteroidia</taxon>
        <taxon>Marinilabiliales</taxon>
        <taxon>Prolixibacteraceae</taxon>
        <taxon>Sunxiuqinia</taxon>
    </lineage>
</organism>
<keyword evidence="1" id="KW-0472">Membrane</keyword>
<evidence type="ECO:0000313" key="2">
    <source>
        <dbReference type="EMBL" id="KOH46848.1"/>
    </source>
</evidence>
<proteinExistence type="predicted"/>
<sequence length="44" mass="5119">MKHGVVFNPNDCKLLTVSKMGAQLTIFNWYGKFFHLVSFILFLL</sequence>
<feature type="transmembrane region" description="Helical" evidence="1">
    <location>
        <begin position="20"/>
        <end position="43"/>
    </location>
</feature>
<keyword evidence="1" id="KW-0812">Transmembrane</keyword>
<dbReference type="Proteomes" id="UP000036958">
    <property type="component" value="Unassembled WGS sequence"/>
</dbReference>
<name>A0A0L8VER1_9BACT</name>
<dbReference type="STRING" id="1409788.NC99_02480"/>
<evidence type="ECO:0000313" key="3">
    <source>
        <dbReference type="Proteomes" id="UP000036958"/>
    </source>
</evidence>
<protein>
    <submittedName>
        <fullName evidence="2">Uncharacterized protein</fullName>
    </submittedName>
</protein>
<evidence type="ECO:0000256" key="1">
    <source>
        <dbReference type="SAM" id="Phobius"/>
    </source>
</evidence>
<accession>A0A0L8VER1</accession>
<dbReference type="EMBL" id="LGIA01000014">
    <property type="protein sequence ID" value="KOH46848.1"/>
    <property type="molecule type" value="Genomic_DNA"/>
</dbReference>